<dbReference type="SMART" id="SM00355">
    <property type="entry name" value="ZnF_C2H2"/>
    <property type="match status" value="4"/>
</dbReference>
<feature type="non-terminal residue" evidence="13">
    <location>
        <position position="190"/>
    </location>
</feature>
<dbReference type="PANTHER" id="PTHR24403">
    <property type="entry name" value="ZINC FINGER PROTEIN"/>
    <property type="match status" value="1"/>
</dbReference>
<dbReference type="GO" id="GO:0008270">
    <property type="term" value="F:zinc ion binding"/>
    <property type="evidence" value="ECO:0007669"/>
    <property type="project" value="UniProtKB-KW"/>
</dbReference>
<dbReference type="PROSITE" id="PS00028">
    <property type="entry name" value="ZINC_FINGER_C2H2_1"/>
    <property type="match status" value="2"/>
</dbReference>
<feature type="domain" description="C2H2-type" evidence="12">
    <location>
        <begin position="79"/>
        <end position="107"/>
    </location>
</feature>
<organism evidence="13">
    <name type="scientific">Arion vulgaris</name>
    <dbReference type="NCBI Taxonomy" id="1028688"/>
    <lineage>
        <taxon>Eukaryota</taxon>
        <taxon>Metazoa</taxon>
        <taxon>Spiralia</taxon>
        <taxon>Lophotrochozoa</taxon>
        <taxon>Mollusca</taxon>
        <taxon>Gastropoda</taxon>
        <taxon>Heterobranchia</taxon>
        <taxon>Euthyneura</taxon>
        <taxon>Panpulmonata</taxon>
        <taxon>Eupulmonata</taxon>
        <taxon>Stylommatophora</taxon>
        <taxon>Helicina</taxon>
        <taxon>Arionoidea</taxon>
        <taxon>Arionidae</taxon>
        <taxon>Arion</taxon>
    </lineage>
</organism>
<evidence type="ECO:0000256" key="8">
    <source>
        <dbReference type="ARBA" id="ARBA00023125"/>
    </source>
</evidence>
<evidence type="ECO:0000256" key="5">
    <source>
        <dbReference type="ARBA" id="ARBA00022771"/>
    </source>
</evidence>
<dbReference type="Gene3D" id="3.30.160.60">
    <property type="entry name" value="Classic Zinc Finger"/>
    <property type="match status" value="3"/>
</dbReference>
<reference evidence="13" key="1">
    <citation type="submission" date="2014-12" db="EMBL/GenBank/DDBJ databases">
        <title>Insight into the proteome of Arion vulgaris.</title>
        <authorList>
            <person name="Aradska J."/>
            <person name="Bulat T."/>
            <person name="Smidak R."/>
            <person name="Sarate P."/>
            <person name="Gangsoo J."/>
            <person name="Sialana F."/>
            <person name="Bilban M."/>
            <person name="Lubec G."/>
        </authorList>
    </citation>
    <scope>NUCLEOTIDE SEQUENCE</scope>
    <source>
        <tissue evidence="13">Skin</tissue>
    </source>
</reference>
<evidence type="ECO:0000256" key="7">
    <source>
        <dbReference type="ARBA" id="ARBA00023015"/>
    </source>
</evidence>
<keyword evidence="6" id="KW-0862">Zinc</keyword>
<dbReference type="AlphaFoldDB" id="A0A0B6Y271"/>
<evidence type="ECO:0000256" key="6">
    <source>
        <dbReference type="ARBA" id="ARBA00022833"/>
    </source>
</evidence>
<protein>
    <recommendedName>
        <fullName evidence="12">C2H2-type domain-containing protein</fullName>
    </recommendedName>
</protein>
<keyword evidence="7" id="KW-0805">Transcription regulation</keyword>
<evidence type="ECO:0000256" key="2">
    <source>
        <dbReference type="ARBA" id="ARBA00006991"/>
    </source>
</evidence>
<dbReference type="EMBL" id="HACG01003046">
    <property type="protein sequence ID" value="CEK49911.1"/>
    <property type="molecule type" value="Transcribed_RNA"/>
</dbReference>
<dbReference type="InterPro" id="IPR050688">
    <property type="entry name" value="Zinc_finger/UBP_domain"/>
</dbReference>
<evidence type="ECO:0000256" key="3">
    <source>
        <dbReference type="ARBA" id="ARBA00022723"/>
    </source>
</evidence>
<feature type="domain" description="C2H2-type" evidence="12">
    <location>
        <begin position="154"/>
        <end position="181"/>
    </location>
</feature>
<sequence length="190" mass="21938">DYKSSNKGNLKTHMRINHLEENEIHCPICEFVTSSKKRLREHEKTHNVQVIKCSQCDYTCANLGQLRSHIIIHNSLKPYRCNFCSYSSKQSGNLKKHIQNIHLYKMQGKSKISVSDSENTVKLQSTRRENVLLPIAERSNIHKRSISASCRKLHTCEQCGSSFVREDSLRCHMKQHNSSAEEGKKNKQQS</sequence>
<feature type="non-terminal residue" evidence="13">
    <location>
        <position position="1"/>
    </location>
</feature>
<evidence type="ECO:0000256" key="9">
    <source>
        <dbReference type="ARBA" id="ARBA00023163"/>
    </source>
</evidence>
<dbReference type="Pfam" id="PF00096">
    <property type="entry name" value="zf-C2H2"/>
    <property type="match status" value="1"/>
</dbReference>
<comment type="similarity">
    <text evidence="2">Belongs to the krueppel C2H2-type zinc-finger protein family.</text>
</comment>
<dbReference type="GO" id="GO:0045944">
    <property type="term" value="P:positive regulation of transcription by RNA polymerase II"/>
    <property type="evidence" value="ECO:0007669"/>
    <property type="project" value="TreeGrafter"/>
</dbReference>
<dbReference type="FunFam" id="3.30.160.60:FF:000075">
    <property type="entry name" value="Putative zinc finger protein 536"/>
    <property type="match status" value="1"/>
</dbReference>
<evidence type="ECO:0000256" key="11">
    <source>
        <dbReference type="PROSITE-ProRule" id="PRU00042"/>
    </source>
</evidence>
<dbReference type="GO" id="GO:0003677">
    <property type="term" value="F:DNA binding"/>
    <property type="evidence" value="ECO:0007669"/>
    <property type="project" value="UniProtKB-KW"/>
</dbReference>
<evidence type="ECO:0000313" key="13">
    <source>
        <dbReference type="EMBL" id="CEK49911.1"/>
    </source>
</evidence>
<evidence type="ECO:0000259" key="12">
    <source>
        <dbReference type="PROSITE" id="PS50157"/>
    </source>
</evidence>
<evidence type="ECO:0000256" key="1">
    <source>
        <dbReference type="ARBA" id="ARBA00004123"/>
    </source>
</evidence>
<keyword evidence="3" id="KW-0479">Metal-binding</keyword>
<keyword evidence="8" id="KW-0238">DNA-binding</keyword>
<keyword evidence="9" id="KW-0804">Transcription</keyword>
<dbReference type="GO" id="GO:0005634">
    <property type="term" value="C:nucleus"/>
    <property type="evidence" value="ECO:0007669"/>
    <property type="project" value="UniProtKB-SubCell"/>
</dbReference>
<evidence type="ECO:0000256" key="10">
    <source>
        <dbReference type="ARBA" id="ARBA00023242"/>
    </source>
</evidence>
<dbReference type="SUPFAM" id="SSF57667">
    <property type="entry name" value="beta-beta-alpha zinc fingers"/>
    <property type="match status" value="3"/>
</dbReference>
<keyword evidence="5 11" id="KW-0863">Zinc-finger</keyword>
<name>A0A0B6Y271_9EUPU</name>
<keyword evidence="10" id="KW-0539">Nucleus</keyword>
<dbReference type="InterPro" id="IPR036236">
    <property type="entry name" value="Znf_C2H2_sf"/>
</dbReference>
<comment type="subcellular location">
    <subcellularLocation>
        <location evidence="1">Nucleus</location>
    </subcellularLocation>
</comment>
<evidence type="ECO:0000256" key="4">
    <source>
        <dbReference type="ARBA" id="ARBA00022737"/>
    </source>
</evidence>
<feature type="domain" description="C2H2-type" evidence="12">
    <location>
        <begin position="51"/>
        <end position="78"/>
    </location>
</feature>
<dbReference type="FunFam" id="3.30.160.60:FF:000100">
    <property type="entry name" value="Zinc finger 45-like"/>
    <property type="match status" value="1"/>
</dbReference>
<dbReference type="PROSITE" id="PS50157">
    <property type="entry name" value="ZINC_FINGER_C2H2_2"/>
    <property type="match status" value="3"/>
</dbReference>
<proteinExistence type="inferred from homology"/>
<dbReference type="Pfam" id="PF13909">
    <property type="entry name" value="zf-H2C2_5"/>
    <property type="match status" value="1"/>
</dbReference>
<dbReference type="PANTHER" id="PTHR24403:SF43">
    <property type="entry name" value="ZINC FINGER PROTEIN 64"/>
    <property type="match status" value="1"/>
</dbReference>
<dbReference type="InterPro" id="IPR013087">
    <property type="entry name" value="Znf_C2H2_type"/>
</dbReference>
<gene>
    <name evidence="13" type="primary">ORF9271</name>
</gene>
<accession>A0A0B6Y271</accession>
<keyword evidence="4" id="KW-0677">Repeat</keyword>